<dbReference type="InterPro" id="IPR011330">
    <property type="entry name" value="Glyco_hydro/deAcase_b/a-brl"/>
</dbReference>
<dbReference type="RefSeq" id="WP_003329129.1">
    <property type="nucleotide sequence ID" value="NC_014639.1"/>
</dbReference>
<keyword evidence="2" id="KW-0732">Signal</keyword>
<gene>
    <name evidence="4" type="ordered locus">BATR1942_05085</name>
</gene>
<feature type="domain" description="NodB homology" evidence="3">
    <location>
        <begin position="87"/>
        <end position="267"/>
    </location>
</feature>
<dbReference type="Proteomes" id="UP000006867">
    <property type="component" value="Chromosome"/>
</dbReference>
<evidence type="ECO:0000256" key="1">
    <source>
        <dbReference type="SAM" id="MobiDB-lite"/>
    </source>
</evidence>
<reference evidence="4 5" key="1">
    <citation type="journal article" date="2011" name="Front. Microbiol.">
        <title>Genomic signatures of strain selection and enhancement in Bacillus atrophaeus var. globigii, a historical biowarfare simulant.</title>
        <authorList>
            <person name="Gibbons H.S."/>
            <person name="Broomall S.M."/>
            <person name="McNew L.A."/>
            <person name="Daligault H."/>
            <person name="Chapman C."/>
            <person name="Bruce D."/>
            <person name="Karavis M."/>
            <person name="Krepps M."/>
            <person name="McGregor P.A."/>
            <person name="Hong C."/>
            <person name="Park K.H."/>
            <person name="Akmal A."/>
            <person name="Feldman A."/>
            <person name="Lin J.S."/>
            <person name="Chang W.E."/>
            <person name="Higgs B.W."/>
            <person name="Demirev P."/>
            <person name="Lindquist J."/>
            <person name="Liem A."/>
            <person name="Fochler E."/>
            <person name="Read T.D."/>
            <person name="Tapia R."/>
            <person name="Johnson S."/>
            <person name="Bishop-Lilly K.A."/>
            <person name="Detter C."/>
            <person name="Han C."/>
            <person name="Sozhamannan S."/>
            <person name="Rosenzweig C.N."/>
            <person name="Skowronski E.W."/>
        </authorList>
    </citation>
    <scope>NUCLEOTIDE SEQUENCE [LARGE SCALE GENOMIC DNA]</scope>
    <source>
        <strain evidence="4 5">1942</strain>
    </source>
</reference>
<evidence type="ECO:0000256" key="2">
    <source>
        <dbReference type="SAM" id="SignalP"/>
    </source>
</evidence>
<dbReference type="Pfam" id="PF01522">
    <property type="entry name" value="Polysacc_deac_1"/>
    <property type="match status" value="1"/>
</dbReference>
<dbReference type="CDD" id="cd10917">
    <property type="entry name" value="CE4_NodB_like_6s_7s"/>
    <property type="match status" value="1"/>
</dbReference>
<evidence type="ECO:0000313" key="4">
    <source>
        <dbReference type="EMBL" id="ADP31971.1"/>
    </source>
</evidence>
<dbReference type="SUPFAM" id="SSF88713">
    <property type="entry name" value="Glycoside hydrolase/deacetylase"/>
    <property type="match status" value="1"/>
</dbReference>
<dbReference type="Gene3D" id="3.20.20.370">
    <property type="entry name" value="Glycoside hydrolase/deacetylase"/>
    <property type="match status" value="1"/>
</dbReference>
<dbReference type="InterPro" id="IPR002509">
    <property type="entry name" value="NODB_dom"/>
</dbReference>
<dbReference type="PROSITE" id="PS51677">
    <property type="entry name" value="NODB"/>
    <property type="match status" value="1"/>
</dbReference>
<organism evidence="4 5">
    <name type="scientific">Bacillus atrophaeus (strain 1942)</name>
    <dbReference type="NCBI Taxonomy" id="720555"/>
    <lineage>
        <taxon>Bacteria</taxon>
        <taxon>Bacillati</taxon>
        <taxon>Bacillota</taxon>
        <taxon>Bacilli</taxon>
        <taxon>Bacillales</taxon>
        <taxon>Bacillaceae</taxon>
        <taxon>Bacillus</taxon>
    </lineage>
</organism>
<evidence type="ECO:0000313" key="5">
    <source>
        <dbReference type="Proteomes" id="UP000006867"/>
    </source>
</evidence>
<feature type="chain" id="PRO_5045236319" evidence="2">
    <location>
        <begin position="16"/>
        <end position="277"/>
    </location>
</feature>
<protein>
    <submittedName>
        <fullName evidence="4">Polysaccharide deacetylase</fullName>
    </submittedName>
</protein>
<evidence type="ECO:0000259" key="3">
    <source>
        <dbReference type="PROSITE" id="PS51677"/>
    </source>
</evidence>
<feature type="region of interest" description="Disordered" evidence="1">
    <location>
        <begin position="21"/>
        <end position="69"/>
    </location>
</feature>
<accession>A0ABN3ZCL5</accession>
<feature type="compositionally biased region" description="Basic and acidic residues" evidence="1">
    <location>
        <begin position="25"/>
        <end position="69"/>
    </location>
</feature>
<proteinExistence type="predicted"/>
<feature type="signal peptide" evidence="2">
    <location>
        <begin position="1"/>
        <end position="15"/>
    </location>
</feature>
<dbReference type="InterPro" id="IPR050248">
    <property type="entry name" value="Polysacc_deacetylase_ArnD"/>
</dbReference>
<dbReference type="EMBL" id="CP002207">
    <property type="protein sequence ID" value="ADP31971.1"/>
    <property type="molecule type" value="Genomic_DNA"/>
</dbReference>
<name>A0ABN3ZCL5_BACA1</name>
<keyword evidence="5" id="KW-1185">Reference proteome</keyword>
<dbReference type="PANTHER" id="PTHR10587">
    <property type="entry name" value="GLYCOSYL TRANSFERASE-RELATED"/>
    <property type="match status" value="1"/>
</dbReference>
<sequence>MFKAFVFITMMLLLAACNSETSTNEEGKTDKTHSHVSDKESQQQKNEKKKAEKGDKADKAEKKEAKYEINPDTASVQKLKGNKEEKPVVLLTIDDAPDKHSADIADQLHKLNASAIFFVNGHFLKNEENKKALKHIYDLGFMIGNHTMTHQNLKDLSEKEQKEEILGVNKMVEDVTGEKPAFFRAPFGSNTDYSEKLIKQEGMVKMNWTYGYDWETKYQSKDALTDIMVNSPYLTDGANLLMHDREWTDHAMPQIVTKLRDKGYKIIDPREIKQAAE</sequence>
<dbReference type="PROSITE" id="PS51257">
    <property type="entry name" value="PROKAR_LIPOPROTEIN"/>
    <property type="match status" value="1"/>
</dbReference>